<dbReference type="SMART" id="SM00340">
    <property type="entry name" value="HALZ"/>
    <property type="match status" value="1"/>
</dbReference>
<dbReference type="InterPro" id="IPR001356">
    <property type="entry name" value="HD"/>
</dbReference>
<organism evidence="12 13">
    <name type="scientific">Saponaria officinalis</name>
    <name type="common">Common soapwort</name>
    <name type="synonym">Lychnis saponaria</name>
    <dbReference type="NCBI Taxonomy" id="3572"/>
    <lineage>
        <taxon>Eukaryota</taxon>
        <taxon>Viridiplantae</taxon>
        <taxon>Streptophyta</taxon>
        <taxon>Embryophyta</taxon>
        <taxon>Tracheophyta</taxon>
        <taxon>Spermatophyta</taxon>
        <taxon>Magnoliopsida</taxon>
        <taxon>eudicotyledons</taxon>
        <taxon>Gunneridae</taxon>
        <taxon>Pentapetalae</taxon>
        <taxon>Caryophyllales</taxon>
        <taxon>Caryophyllaceae</taxon>
        <taxon>Caryophylleae</taxon>
        <taxon>Saponaria</taxon>
    </lineage>
</organism>
<feature type="compositionally biased region" description="Low complexity" evidence="10">
    <location>
        <begin position="260"/>
        <end position="273"/>
    </location>
</feature>
<evidence type="ECO:0000256" key="3">
    <source>
        <dbReference type="ARBA" id="ARBA00023015"/>
    </source>
</evidence>
<reference evidence="12" key="1">
    <citation type="submission" date="2024-03" db="EMBL/GenBank/DDBJ databases">
        <title>WGS assembly of Saponaria officinalis var. Norfolk2.</title>
        <authorList>
            <person name="Jenkins J."/>
            <person name="Shu S."/>
            <person name="Grimwood J."/>
            <person name="Barry K."/>
            <person name="Goodstein D."/>
            <person name="Schmutz J."/>
            <person name="Leebens-Mack J."/>
            <person name="Osbourn A."/>
        </authorList>
    </citation>
    <scope>NUCLEOTIDE SEQUENCE [LARGE SCALE GENOMIC DNA]</scope>
    <source>
        <strain evidence="12">JIC</strain>
    </source>
</reference>
<evidence type="ECO:0000256" key="6">
    <source>
        <dbReference type="ARBA" id="ARBA00023163"/>
    </source>
</evidence>
<dbReference type="GO" id="GO:0000981">
    <property type="term" value="F:DNA-binding transcription factor activity, RNA polymerase II-specific"/>
    <property type="evidence" value="ECO:0007669"/>
    <property type="project" value="InterPro"/>
</dbReference>
<comment type="caution">
    <text evidence="12">The sequence shown here is derived from an EMBL/GenBank/DDBJ whole genome shotgun (WGS) entry which is preliminary data.</text>
</comment>
<dbReference type="PANTHER" id="PTHR45714">
    <property type="entry name" value="HOMEOBOX-LEUCINE ZIPPER PROTEIN HAT14"/>
    <property type="match status" value="1"/>
</dbReference>
<dbReference type="EMBL" id="JBDFQZ010000003">
    <property type="protein sequence ID" value="KAK9742757.1"/>
    <property type="molecule type" value="Genomic_DNA"/>
</dbReference>
<keyword evidence="3" id="KW-0805">Transcription regulation</keyword>
<evidence type="ECO:0000256" key="7">
    <source>
        <dbReference type="ARBA" id="ARBA00023242"/>
    </source>
</evidence>
<keyword evidence="7 8" id="KW-0539">Nucleus</keyword>
<protein>
    <recommendedName>
        <fullName evidence="11">Homeobox domain-containing protein</fullName>
    </recommendedName>
</protein>
<dbReference type="InterPro" id="IPR050762">
    <property type="entry name" value="HD-ZIP_Homeobox_LZ_Class_II"/>
</dbReference>
<dbReference type="SUPFAM" id="SSF46689">
    <property type="entry name" value="Homeodomain-like"/>
    <property type="match status" value="1"/>
</dbReference>
<dbReference type="AlphaFoldDB" id="A0AAW1M9V3"/>
<keyword evidence="4 8" id="KW-0238">DNA-binding</keyword>
<evidence type="ECO:0000256" key="1">
    <source>
        <dbReference type="ARBA" id="ARBA00004123"/>
    </source>
</evidence>
<comment type="similarity">
    <text evidence="2">Belongs to the HD-ZIP homeobox family. Class II subfamily.</text>
</comment>
<dbReference type="PANTHER" id="PTHR45714:SF11">
    <property type="entry name" value="HOMEOBOX-LEUCINE ZIPPER PROTEIN HAT3"/>
    <property type="match status" value="1"/>
</dbReference>
<dbReference type="CDD" id="cd00086">
    <property type="entry name" value="homeodomain"/>
    <property type="match status" value="1"/>
</dbReference>
<keyword evidence="6" id="KW-0804">Transcription</keyword>
<evidence type="ECO:0000259" key="11">
    <source>
        <dbReference type="PROSITE" id="PS50071"/>
    </source>
</evidence>
<dbReference type="Gene3D" id="1.10.10.60">
    <property type="entry name" value="Homeodomain-like"/>
    <property type="match status" value="1"/>
</dbReference>
<evidence type="ECO:0000256" key="2">
    <source>
        <dbReference type="ARBA" id="ARBA00006074"/>
    </source>
</evidence>
<feature type="region of interest" description="Disordered" evidence="10">
    <location>
        <begin position="260"/>
        <end position="287"/>
    </location>
</feature>
<evidence type="ECO:0000313" key="12">
    <source>
        <dbReference type="EMBL" id="KAK9742757.1"/>
    </source>
</evidence>
<feature type="DNA-binding region" description="Homeobox" evidence="8">
    <location>
        <begin position="116"/>
        <end position="175"/>
    </location>
</feature>
<evidence type="ECO:0000313" key="13">
    <source>
        <dbReference type="Proteomes" id="UP001443914"/>
    </source>
</evidence>
<dbReference type="GO" id="GO:0005634">
    <property type="term" value="C:nucleus"/>
    <property type="evidence" value="ECO:0007669"/>
    <property type="project" value="UniProtKB-SubCell"/>
</dbReference>
<evidence type="ECO:0000256" key="10">
    <source>
        <dbReference type="SAM" id="MobiDB-lite"/>
    </source>
</evidence>
<dbReference type="PROSITE" id="PS50071">
    <property type="entry name" value="HOMEOBOX_2"/>
    <property type="match status" value="1"/>
</dbReference>
<dbReference type="InterPro" id="IPR009057">
    <property type="entry name" value="Homeodomain-like_sf"/>
</dbReference>
<gene>
    <name evidence="12" type="ORF">RND81_03G195500</name>
</gene>
<evidence type="ECO:0000256" key="5">
    <source>
        <dbReference type="ARBA" id="ARBA00023155"/>
    </source>
</evidence>
<feature type="compositionally biased region" description="Basic and acidic residues" evidence="10">
    <location>
        <begin position="36"/>
        <end position="48"/>
    </location>
</feature>
<feature type="region of interest" description="Disordered" evidence="10">
    <location>
        <begin position="93"/>
        <end position="120"/>
    </location>
</feature>
<name>A0AAW1M9V3_SAPOF</name>
<evidence type="ECO:0000256" key="8">
    <source>
        <dbReference type="PROSITE-ProRule" id="PRU00108"/>
    </source>
</evidence>
<feature type="domain" description="Homeobox" evidence="11">
    <location>
        <begin position="114"/>
        <end position="174"/>
    </location>
</feature>
<keyword evidence="13" id="KW-1185">Reference proteome</keyword>
<accession>A0AAW1M9V3</accession>
<feature type="region of interest" description="Disordered" evidence="10">
    <location>
        <begin position="25"/>
        <end position="56"/>
    </location>
</feature>
<sequence>MVEENRSDIWGLSLSLRPPITNIDYNNNNNNHKPLCKREPHFSADEQRKSRKQNKTAPQLVIDLEEVDMTKVDSPNSTLSSATGKRAGCFRGGDVISDDDEGGSAGGGGGNNRDGSERKKLRLSKEQIIVLEQAFREHTTLNTKQKMTLARQVNLRPRQVEVWFQNRRARTKLKQTEVDCEYLRRFCESLTEQNRKLQKEVQELRSLKLPPGHGKNHPGSTVSMCPSCKAVSVSSSSAPSTNNGVLHRPIPLNLKKLSLTLNNNHNSNNNNNDNDNDKMLKSHLPHG</sequence>
<dbReference type="InterPro" id="IPR003106">
    <property type="entry name" value="Leu_zip_homeo"/>
</dbReference>
<evidence type="ECO:0000256" key="4">
    <source>
        <dbReference type="ARBA" id="ARBA00023125"/>
    </source>
</evidence>
<dbReference type="Pfam" id="PF02183">
    <property type="entry name" value="HALZ"/>
    <property type="match status" value="1"/>
</dbReference>
<dbReference type="GO" id="GO:0043565">
    <property type="term" value="F:sequence-specific DNA binding"/>
    <property type="evidence" value="ECO:0007669"/>
    <property type="project" value="InterPro"/>
</dbReference>
<comment type="subcellular location">
    <subcellularLocation>
        <location evidence="1 8 9">Nucleus</location>
    </subcellularLocation>
</comment>
<proteinExistence type="inferred from homology"/>
<evidence type="ECO:0000256" key="9">
    <source>
        <dbReference type="RuleBase" id="RU000682"/>
    </source>
</evidence>
<dbReference type="PROSITE" id="PS00027">
    <property type="entry name" value="HOMEOBOX_1"/>
    <property type="match status" value="1"/>
</dbReference>
<keyword evidence="5 8" id="KW-0371">Homeobox</keyword>
<dbReference type="Proteomes" id="UP001443914">
    <property type="component" value="Unassembled WGS sequence"/>
</dbReference>
<dbReference type="Pfam" id="PF00046">
    <property type="entry name" value="Homeodomain"/>
    <property type="match status" value="1"/>
</dbReference>
<dbReference type="InterPro" id="IPR017970">
    <property type="entry name" value="Homeobox_CS"/>
</dbReference>
<dbReference type="SMART" id="SM00389">
    <property type="entry name" value="HOX"/>
    <property type="match status" value="1"/>
</dbReference>
<feature type="compositionally biased region" description="Gly residues" evidence="10">
    <location>
        <begin position="103"/>
        <end position="112"/>
    </location>
</feature>